<accession>A0A284VQD4</accession>
<reference evidence="6" key="1">
    <citation type="submission" date="2017-06" db="EMBL/GenBank/DDBJ databases">
        <authorList>
            <person name="Cremers G."/>
        </authorList>
    </citation>
    <scope>NUCLEOTIDE SEQUENCE [LARGE SCALE GENOMIC DNA]</scope>
</reference>
<sequence>MDLPSVSIIIPCPPGTKPKAVEHIKNLDYPTGKYEIIVEEGYNPSAQRNRGIQKAKGEIVGFTDDDCLMNPNWLKNAIQFFGDESVGVVGGPNLTPENSSFLPYCFGLGMGSYFGAASMSTRYEKKNVSGEITEQNLIFNNMFVKNEIFKKGLLLNEVLFPNEENEFLNRVAKSNYKLVYTPEVYVYHPRKEALKGLQNNCLATVPEERTRLRSSLIASRYFILCRLSSFWDF</sequence>
<dbReference type="InterPro" id="IPR029044">
    <property type="entry name" value="Nucleotide-diphossugar_trans"/>
</dbReference>
<keyword evidence="3" id="KW-0808">Transferase</keyword>
<evidence type="ECO:0000256" key="3">
    <source>
        <dbReference type="ARBA" id="ARBA00022679"/>
    </source>
</evidence>
<protein>
    <recommendedName>
        <fullName evidence="4">Glycosyltransferase 2-like domain-containing protein</fullName>
    </recommendedName>
</protein>
<evidence type="ECO:0000256" key="2">
    <source>
        <dbReference type="ARBA" id="ARBA00022676"/>
    </source>
</evidence>
<dbReference type="RefSeq" id="WP_096206128.1">
    <property type="nucleotide sequence ID" value="NZ_FZMP01000180.1"/>
</dbReference>
<dbReference type="Pfam" id="PF00535">
    <property type="entry name" value="Glycos_transf_2"/>
    <property type="match status" value="1"/>
</dbReference>
<dbReference type="OrthoDB" id="46222at2157"/>
<evidence type="ECO:0000259" key="4">
    <source>
        <dbReference type="Pfam" id="PF00535"/>
    </source>
</evidence>
<organism evidence="5 6">
    <name type="scientific">Candidatus Methanoperedens nitratireducens</name>
    <dbReference type="NCBI Taxonomy" id="1392998"/>
    <lineage>
        <taxon>Archaea</taxon>
        <taxon>Methanobacteriati</taxon>
        <taxon>Methanobacteriota</taxon>
        <taxon>Stenosarchaea group</taxon>
        <taxon>Methanomicrobia</taxon>
        <taxon>Methanosarcinales</taxon>
        <taxon>ANME-2 cluster</taxon>
        <taxon>Candidatus Methanoperedentaceae</taxon>
        <taxon>Candidatus Methanoperedens</taxon>
    </lineage>
</organism>
<dbReference type="InterPro" id="IPR001173">
    <property type="entry name" value="Glyco_trans_2-like"/>
</dbReference>
<dbReference type="Proteomes" id="UP000218615">
    <property type="component" value="Unassembled WGS sequence"/>
</dbReference>
<proteinExistence type="inferred from homology"/>
<evidence type="ECO:0000313" key="6">
    <source>
        <dbReference type="Proteomes" id="UP000218615"/>
    </source>
</evidence>
<keyword evidence="2" id="KW-0328">Glycosyltransferase</keyword>
<dbReference type="GO" id="GO:0016757">
    <property type="term" value="F:glycosyltransferase activity"/>
    <property type="evidence" value="ECO:0007669"/>
    <property type="project" value="UniProtKB-KW"/>
</dbReference>
<dbReference type="EMBL" id="FZMP01000180">
    <property type="protein sequence ID" value="SNQ61439.1"/>
    <property type="molecule type" value="Genomic_DNA"/>
</dbReference>
<dbReference type="Gene3D" id="3.90.550.10">
    <property type="entry name" value="Spore Coat Polysaccharide Biosynthesis Protein SpsA, Chain A"/>
    <property type="match status" value="1"/>
</dbReference>
<gene>
    <name evidence="5" type="ORF">MNV_350008</name>
</gene>
<comment type="similarity">
    <text evidence="1">Belongs to the glycosyltransferase 2 family.</text>
</comment>
<name>A0A284VQD4_9EURY</name>
<dbReference type="AlphaFoldDB" id="A0A284VQD4"/>
<keyword evidence="6" id="KW-1185">Reference proteome</keyword>
<evidence type="ECO:0000256" key="1">
    <source>
        <dbReference type="ARBA" id="ARBA00006739"/>
    </source>
</evidence>
<dbReference type="PANTHER" id="PTHR43179:SF12">
    <property type="entry name" value="GALACTOFURANOSYLTRANSFERASE GLFT2"/>
    <property type="match status" value="1"/>
</dbReference>
<dbReference type="SUPFAM" id="SSF53448">
    <property type="entry name" value="Nucleotide-diphospho-sugar transferases"/>
    <property type="match status" value="1"/>
</dbReference>
<feature type="domain" description="Glycosyltransferase 2-like" evidence="4">
    <location>
        <begin position="32"/>
        <end position="94"/>
    </location>
</feature>
<evidence type="ECO:0000313" key="5">
    <source>
        <dbReference type="EMBL" id="SNQ61439.1"/>
    </source>
</evidence>
<dbReference type="PANTHER" id="PTHR43179">
    <property type="entry name" value="RHAMNOSYLTRANSFERASE WBBL"/>
    <property type="match status" value="1"/>
</dbReference>